<reference evidence="3" key="1">
    <citation type="journal article" date="2015" name="Nature">
        <title>Complex archaea that bridge the gap between prokaryotes and eukaryotes.</title>
        <authorList>
            <person name="Spang A."/>
            <person name="Saw J.H."/>
            <person name="Jorgensen S.L."/>
            <person name="Zaremba-Niedzwiedzka K."/>
            <person name="Martijn J."/>
            <person name="Lind A.E."/>
            <person name="van Eijk R."/>
            <person name="Schleper C."/>
            <person name="Guy L."/>
            <person name="Ettema T.J."/>
        </authorList>
    </citation>
    <scope>NUCLEOTIDE SEQUENCE</scope>
</reference>
<gene>
    <name evidence="3" type="ORF">LCGC14_1373180</name>
</gene>
<dbReference type="Pfam" id="PF02817">
    <property type="entry name" value="E3_binding"/>
    <property type="match status" value="1"/>
</dbReference>
<dbReference type="InterPro" id="IPR004167">
    <property type="entry name" value="PSBD"/>
</dbReference>
<dbReference type="InterPro" id="IPR036625">
    <property type="entry name" value="E3-bd_dom_sf"/>
</dbReference>
<dbReference type="AlphaFoldDB" id="A0A0F9K536"/>
<comment type="similarity">
    <text evidence="1">Belongs to the 2-oxoacid dehydrogenase family.</text>
</comment>
<dbReference type="SUPFAM" id="SSF47005">
    <property type="entry name" value="Peripheral subunit-binding domain of 2-oxo acid dehydrogenase complex"/>
    <property type="match status" value="1"/>
</dbReference>
<dbReference type="GO" id="GO:0016746">
    <property type="term" value="F:acyltransferase activity"/>
    <property type="evidence" value="ECO:0007669"/>
    <property type="project" value="InterPro"/>
</dbReference>
<dbReference type="PROSITE" id="PS51826">
    <property type="entry name" value="PSBD"/>
    <property type="match status" value="1"/>
</dbReference>
<evidence type="ECO:0000259" key="2">
    <source>
        <dbReference type="PROSITE" id="PS51826"/>
    </source>
</evidence>
<evidence type="ECO:0000313" key="3">
    <source>
        <dbReference type="EMBL" id="KKM77123.1"/>
    </source>
</evidence>
<dbReference type="Gene3D" id="4.10.320.10">
    <property type="entry name" value="E3-binding domain"/>
    <property type="match status" value="1"/>
</dbReference>
<proteinExistence type="inferred from homology"/>
<organism evidence="3">
    <name type="scientific">marine sediment metagenome</name>
    <dbReference type="NCBI Taxonomy" id="412755"/>
    <lineage>
        <taxon>unclassified sequences</taxon>
        <taxon>metagenomes</taxon>
        <taxon>ecological metagenomes</taxon>
    </lineage>
</organism>
<protein>
    <recommendedName>
        <fullName evidence="2">Peripheral subunit-binding (PSBD) domain-containing protein</fullName>
    </recommendedName>
</protein>
<comment type="caution">
    <text evidence="3">The sequence shown here is derived from an EMBL/GenBank/DDBJ whole genome shotgun (WGS) entry which is preliminary data.</text>
</comment>
<evidence type="ECO:0000256" key="1">
    <source>
        <dbReference type="ARBA" id="ARBA00007317"/>
    </source>
</evidence>
<feature type="domain" description="Peripheral subunit-binding (PSBD)" evidence="2">
    <location>
        <begin position="83"/>
        <end position="120"/>
    </location>
</feature>
<accession>A0A0F9K536</accession>
<name>A0A0F9K536_9ZZZZ</name>
<dbReference type="EMBL" id="LAZR01008694">
    <property type="protein sequence ID" value="KKM77123.1"/>
    <property type="molecule type" value="Genomic_DNA"/>
</dbReference>
<sequence>MAIETERTIIDGIEQIVATGDSGDEAALQRFTEEQNSLGFDIGPGVSVLPGGILQRTYARAAVADDGPAEAEADDADADAGMDITDGALAFANENDIDLSEVVGSGAGGRIIMKDVKAALASAGADDENDEPVGT</sequence>